<dbReference type="VEuPathDB" id="AmoebaDB:EIN_316320"/>
<dbReference type="EMBL" id="KB206890">
    <property type="protein sequence ID" value="ELP86953.1"/>
    <property type="molecule type" value="Genomic_DNA"/>
</dbReference>
<reference evidence="1 2" key="1">
    <citation type="submission" date="2012-10" db="EMBL/GenBank/DDBJ databases">
        <authorList>
            <person name="Zafar N."/>
            <person name="Inman J."/>
            <person name="Hall N."/>
            <person name="Lorenzi H."/>
            <person name="Caler E."/>
        </authorList>
    </citation>
    <scope>NUCLEOTIDE SEQUENCE [LARGE SCALE GENOMIC DNA]</scope>
    <source>
        <strain evidence="1 2">IP1</strain>
    </source>
</reference>
<keyword evidence="2" id="KW-1185">Reference proteome</keyword>
<dbReference type="GeneID" id="14885974"/>
<accession>A0A0A1U2R5</accession>
<name>A0A0A1U2R5_ENTIV</name>
<evidence type="ECO:0000313" key="1">
    <source>
        <dbReference type="EMBL" id="ELP86953.1"/>
    </source>
</evidence>
<proteinExistence type="predicted"/>
<feature type="non-terminal residue" evidence="1">
    <location>
        <position position="96"/>
    </location>
</feature>
<organism evidence="1 2">
    <name type="scientific">Entamoeba invadens IP1</name>
    <dbReference type="NCBI Taxonomy" id="370355"/>
    <lineage>
        <taxon>Eukaryota</taxon>
        <taxon>Amoebozoa</taxon>
        <taxon>Evosea</taxon>
        <taxon>Archamoebae</taxon>
        <taxon>Mastigamoebida</taxon>
        <taxon>Entamoebidae</taxon>
        <taxon>Entamoeba</taxon>
    </lineage>
</organism>
<evidence type="ECO:0000313" key="2">
    <source>
        <dbReference type="Proteomes" id="UP000014680"/>
    </source>
</evidence>
<dbReference type="Proteomes" id="UP000014680">
    <property type="component" value="Unassembled WGS sequence"/>
</dbReference>
<dbReference type="KEGG" id="eiv:EIN_316320"/>
<feature type="non-terminal residue" evidence="1">
    <location>
        <position position="1"/>
    </location>
</feature>
<sequence length="96" mass="11250">MSILEEVVIPEIENGEGLYDTEEKRILLERVTKIKLDNCNLLQHFAELDTNFSIQISKINEEIGVAFKNLKFSCQHEVLEEFMNYKNARLITLNYN</sequence>
<gene>
    <name evidence="1" type="ORF">EIN_316320</name>
</gene>
<protein>
    <submittedName>
        <fullName evidence="1">Uncharacterized protein</fullName>
    </submittedName>
</protein>
<dbReference type="RefSeq" id="XP_004253724.1">
    <property type="nucleotide sequence ID" value="XM_004253676.1"/>
</dbReference>
<dbReference type="AlphaFoldDB" id="A0A0A1U2R5"/>